<dbReference type="Pfam" id="PF13426">
    <property type="entry name" value="PAS_9"/>
    <property type="match status" value="1"/>
</dbReference>
<dbReference type="Pfam" id="PF00990">
    <property type="entry name" value="GGDEF"/>
    <property type="match status" value="1"/>
</dbReference>
<feature type="domain" description="PAS" evidence="1">
    <location>
        <begin position="132"/>
        <end position="207"/>
    </location>
</feature>
<dbReference type="STRING" id="857293.CAAU_2714"/>
<proteinExistence type="predicted"/>
<feature type="domain" description="PAS" evidence="1">
    <location>
        <begin position="23"/>
        <end position="58"/>
    </location>
</feature>
<dbReference type="SUPFAM" id="SSF55073">
    <property type="entry name" value="Nucleotide cyclase"/>
    <property type="match status" value="1"/>
</dbReference>
<dbReference type="InterPro" id="IPR029787">
    <property type="entry name" value="Nucleotide_cyclase"/>
</dbReference>
<dbReference type="PROSITE" id="PS50113">
    <property type="entry name" value="PAC"/>
    <property type="match status" value="1"/>
</dbReference>
<evidence type="ECO:0000313" key="4">
    <source>
        <dbReference type="EMBL" id="CCJ34797.1"/>
    </source>
</evidence>
<dbReference type="Gene3D" id="3.30.70.270">
    <property type="match status" value="1"/>
</dbReference>
<evidence type="ECO:0000259" key="1">
    <source>
        <dbReference type="PROSITE" id="PS50112"/>
    </source>
</evidence>
<dbReference type="eggNOG" id="COG5001">
    <property type="taxonomic scope" value="Bacteria"/>
</dbReference>
<dbReference type="AlphaFoldDB" id="I7KAK5"/>
<evidence type="ECO:0000259" key="3">
    <source>
        <dbReference type="PROSITE" id="PS50887"/>
    </source>
</evidence>
<dbReference type="CDD" id="cd00130">
    <property type="entry name" value="PAS"/>
    <property type="match status" value="1"/>
</dbReference>
<feature type="domain" description="GGDEF" evidence="3">
    <location>
        <begin position="303"/>
        <end position="437"/>
    </location>
</feature>
<dbReference type="InterPro" id="IPR000014">
    <property type="entry name" value="PAS"/>
</dbReference>
<dbReference type="PANTHER" id="PTHR45138">
    <property type="entry name" value="REGULATORY COMPONENTS OF SENSORY TRANSDUCTION SYSTEM"/>
    <property type="match status" value="1"/>
</dbReference>
<gene>
    <name evidence="4" type="ORF">CAAU_2714</name>
</gene>
<dbReference type="NCBIfam" id="TIGR00254">
    <property type="entry name" value="GGDEF"/>
    <property type="match status" value="1"/>
</dbReference>
<evidence type="ECO:0000259" key="2">
    <source>
        <dbReference type="PROSITE" id="PS50113"/>
    </source>
</evidence>
<dbReference type="NCBIfam" id="TIGR00229">
    <property type="entry name" value="sensory_box"/>
    <property type="match status" value="1"/>
</dbReference>
<reference evidence="4 5" key="1">
    <citation type="journal article" date="2011" name="J. Bacteriol.">
        <title>Draft genome sequence of Caloramator australicus strain RC3T, a thermoanaerobe from the Great Artesian Basin of Australia.</title>
        <authorList>
            <person name="Ogg C.D."/>
            <person name="Patel B.K.C."/>
        </authorList>
    </citation>
    <scope>NUCLEOTIDE SEQUENCE [LARGE SCALE GENOMIC DNA]</scope>
    <source>
        <strain evidence="4 5">RC3</strain>
    </source>
</reference>
<dbReference type="InterPro" id="IPR001610">
    <property type="entry name" value="PAC"/>
</dbReference>
<dbReference type="InterPro" id="IPR000700">
    <property type="entry name" value="PAS-assoc_C"/>
</dbReference>
<organism evidence="4 5">
    <name type="scientific">Caloramator australicus RC3</name>
    <dbReference type="NCBI Taxonomy" id="857293"/>
    <lineage>
        <taxon>Bacteria</taxon>
        <taxon>Bacillati</taxon>
        <taxon>Bacillota</taxon>
        <taxon>Clostridia</taxon>
        <taxon>Eubacteriales</taxon>
        <taxon>Clostridiaceae</taxon>
        <taxon>Caloramator</taxon>
    </lineage>
</organism>
<sequence length="437" mass="51878">MEMDSVILKLIDMMQNAFAYHKIILDKNNKPVDYEYIYVNTAFEELTGLKRQNILGKTVKQIIPDIQNSSFNWIEYYGNIALNGVEDHIVQYFDIWDRWYRIDVFSPEKNYFVTFFSDITDVKKAEEKIKEQNEIISQITENLDEITFLQDVKTREVIYLSSSFERIYGIPIKEIYKNPMLWIDYVYPKDRESVEKRSTMENTINEIKEKGYFTQEYRIVVGNNIKWIRTKILPVINREGQIYRIVGIEQDITEQKNMEIKLRKAVRRAESLAMYDYLTGLYNRRAFFVRTKEEINRAKRRGETFSIILTDLDRFKLINDTYGHDAGDKILKVFSSILRKYTRRYDIVARFGGEEFIIFLSATNKENAKKKAEQLREYVERSEVYIRDVDKKVKFTASFGVSELLPEDNYDVEKVIKRADKALYLAKNSGRNMVITD</sequence>
<dbReference type="PANTHER" id="PTHR45138:SF9">
    <property type="entry name" value="DIGUANYLATE CYCLASE DGCM-RELATED"/>
    <property type="match status" value="1"/>
</dbReference>
<dbReference type="CDD" id="cd01949">
    <property type="entry name" value="GGDEF"/>
    <property type="match status" value="1"/>
</dbReference>
<dbReference type="Pfam" id="PF08447">
    <property type="entry name" value="PAS_3"/>
    <property type="match status" value="1"/>
</dbReference>
<dbReference type="InterPro" id="IPR035965">
    <property type="entry name" value="PAS-like_dom_sf"/>
</dbReference>
<dbReference type="RefSeq" id="WP_008910036.1">
    <property type="nucleotide sequence ID" value="NZ_CAKP01000159.1"/>
</dbReference>
<dbReference type="InterPro" id="IPR000160">
    <property type="entry name" value="GGDEF_dom"/>
</dbReference>
<dbReference type="Proteomes" id="UP000007652">
    <property type="component" value="Unassembled WGS sequence"/>
</dbReference>
<evidence type="ECO:0000313" key="5">
    <source>
        <dbReference type="Proteomes" id="UP000007652"/>
    </source>
</evidence>
<dbReference type="InterPro" id="IPR013655">
    <property type="entry name" value="PAS_fold_3"/>
</dbReference>
<dbReference type="OrthoDB" id="9805474at2"/>
<dbReference type="Gene3D" id="3.30.450.20">
    <property type="entry name" value="PAS domain"/>
    <property type="match status" value="2"/>
</dbReference>
<dbReference type="InterPro" id="IPR050469">
    <property type="entry name" value="Diguanylate_Cyclase"/>
</dbReference>
<keyword evidence="5" id="KW-1185">Reference proteome</keyword>
<dbReference type="PROSITE" id="PS50112">
    <property type="entry name" value="PAS"/>
    <property type="match status" value="2"/>
</dbReference>
<dbReference type="PROSITE" id="PS50887">
    <property type="entry name" value="GGDEF"/>
    <property type="match status" value="1"/>
</dbReference>
<dbReference type="FunFam" id="3.30.70.270:FF:000001">
    <property type="entry name" value="Diguanylate cyclase domain protein"/>
    <property type="match status" value="1"/>
</dbReference>
<comment type="caution">
    <text evidence="4">The sequence shown here is derived from an EMBL/GenBank/DDBJ whole genome shotgun (WGS) entry which is preliminary data.</text>
</comment>
<dbReference type="SUPFAM" id="SSF55785">
    <property type="entry name" value="PYP-like sensor domain (PAS domain)"/>
    <property type="match status" value="2"/>
</dbReference>
<dbReference type="InterPro" id="IPR043128">
    <property type="entry name" value="Rev_trsase/Diguanyl_cyclase"/>
</dbReference>
<dbReference type="EMBL" id="CAKP01000159">
    <property type="protein sequence ID" value="CCJ34797.1"/>
    <property type="molecule type" value="Genomic_DNA"/>
</dbReference>
<feature type="domain" description="PAC" evidence="2">
    <location>
        <begin position="210"/>
        <end position="264"/>
    </location>
</feature>
<name>I7KAK5_9CLOT</name>
<protein>
    <submittedName>
        <fullName evidence="4">GGDEF domain protein</fullName>
    </submittedName>
</protein>
<dbReference type="SMART" id="SM00267">
    <property type="entry name" value="GGDEF"/>
    <property type="match status" value="1"/>
</dbReference>
<accession>I7KAK5</accession>
<dbReference type="SMART" id="SM00086">
    <property type="entry name" value="PAC"/>
    <property type="match status" value="1"/>
</dbReference>
<dbReference type="GO" id="GO:0052621">
    <property type="term" value="F:diguanylate cyclase activity"/>
    <property type="evidence" value="ECO:0007669"/>
    <property type="project" value="TreeGrafter"/>
</dbReference>